<evidence type="ECO:0000313" key="1">
    <source>
        <dbReference type="EMBL" id="GIY08598.1"/>
    </source>
</evidence>
<reference evidence="1 2" key="1">
    <citation type="submission" date="2021-06" db="EMBL/GenBank/DDBJ databases">
        <title>Caerostris darwini draft genome.</title>
        <authorList>
            <person name="Kono N."/>
            <person name="Arakawa K."/>
        </authorList>
    </citation>
    <scope>NUCLEOTIDE SEQUENCE [LARGE SCALE GENOMIC DNA]</scope>
</reference>
<comment type="caution">
    <text evidence="1">The sequence shown here is derived from an EMBL/GenBank/DDBJ whole genome shotgun (WGS) entry which is preliminary data.</text>
</comment>
<evidence type="ECO:0000313" key="2">
    <source>
        <dbReference type="Proteomes" id="UP001054837"/>
    </source>
</evidence>
<organism evidence="1 2">
    <name type="scientific">Caerostris darwini</name>
    <dbReference type="NCBI Taxonomy" id="1538125"/>
    <lineage>
        <taxon>Eukaryota</taxon>
        <taxon>Metazoa</taxon>
        <taxon>Ecdysozoa</taxon>
        <taxon>Arthropoda</taxon>
        <taxon>Chelicerata</taxon>
        <taxon>Arachnida</taxon>
        <taxon>Araneae</taxon>
        <taxon>Araneomorphae</taxon>
        <taxon>Entelegynae</taxon>
        <taxon>Araneoidea</taxon>
        <taxon>Araneidae</taxon>
        <taxon>Caerostris</taxon>
    </lineage>
</organism>
<proteinExistence type="predicted"/>
<gene>
    <name evidence="1" type="ORF">CDAR_433071</name>
</gene>
<name>A0AAV4QMA1_9ARAC</name>
<accession>A0AAV4QMA1</accession>
<dbReference type="EMBL" id="BPLQ01004536">
    <property type="protein sequence ID" value="GIY08598.1"/>
    <property type="molecule type" value="Genomic_DNA"/>
</dbReference>
<protein>
    <submittedName>
        <fullName evidence="1">Uncharacterized protein</fullName>
    </submittedName>
</protein>
<dbReference type="Proteomes" id="UP001054837">
    <property type="component" value="Unassembled WGS sequence"/>
</dbReference>
<dbReference type="AlphaFoldDB" id="A0AAV4QMA1"/>
<keyword evidence="2" id="KW-1185">Reference proteome</keyword>
<sequence length="96" mass="11141">MHGSLGLLIGHSSMSTRLRPPRIRCPCRSGVEEKRTWRLHARTCIPNSNTVCVCDFRMPATKDHFTFKEVRKIKKKKASHLCKDKFVYALLKDHPH</sequence>